<dbReference type="AlphaFoldDB" id="F0WUE9"/>
<evidence type="ECO:0000313" key="1">
    <source>
        <dbReference type="EMBL" id="CCA25029.1"/>
    </source>
</evidence>
<protein>
    <submittedName>
        <fullName evidence="1">AlNc14C271G9969 protein</fullName>
    </submittedName>
</protein>
<reference evidence="1" key="2">
    <citation type="submission" date="2011-02" db="EMBL/GenBank/DDBJ databases">
        <authorList>
            <person name="MacLean D."/>
        </authorList>
    </citation>
    <scope>NUCLEOTIDE SEQUENCE</scope>
</reference>
<accession>F0WUE9</accession>
<dbReference type="EMBL" id="FR824316">
    <property type="protein sequence ID" value="CCA25029.1"/>
    <property type="molecule type" value="Genomic_DNA"/>
</dbReference>
<dbReference type="HOGENOM" id="CLU_2125705_0_0_1"/>
<proteinExistence type="predicted"/>
<gene>
    <name evidence="1" type="primary">AlNc14C271G9969</name>
    <name evidence="1" type="ORF">ALNC14_111730</name>
</gene>
<sequence length="114" mass="13435">MVYFFKTHVMGPRCNYILDSWNYDYFDFIHSCGHRDSATAKEFSKRSFMTQRGALRSSGWCSGEVRRLKDLQRTYKKLRWLGRVLYKGGVNHITAAYTSVRYEFLKTTVLVLSI</sequence>
<name>F0WUE9_9STRA</name>
<reference evidence="1" key="1">
    <citation type="journal article" date="2011" name="PLoS Biol.">
        <title>Gene gain and loss during evolution of obligate parasitism in the white rust pathogen of Arabidopsis thaliana.</title>
        <authorList>
            <person name="Kemen E."/>
            <person name="Gardiner A."/>
            <person name="Schultz-Larsen T."/>
            <person name="Kemen A.C."/>
            <person name="Balmuth A.L."/>
            <person name="Robert-Seilaniantz A."/>
            <person name="Bailey K."/>
            <person name="Holub E."/>
            <person name="Studholme D.J."/>
            <person name="Maclean D."/>
            <person name="Jones J.D."/>
        </authorList>
    </citation>
    <scope>NUCLEOTIDE SEQUENCE</scope>
</reference>
<organism evidence="1">
    <name type="scientific">Albugo laibachii Nc14</name>
    <dbReference type="NCBI Taxonomy" id="890382"/>
    <lineage>
        <taxon>Eukaryota</taxon>
        <taxon>Sar</taxon>
        <taxon>Stramenopiles</taxon>
        <taxon>Oomycota</taxon>
        <taxon>Peronosporomycetes</taxon>
        <taxon>Albuginales</taxon>
        <taxon>Albuginaceae</taxon>
        <taxon>Albugo</taxon>
    </lineage>
</organism>